<reference evidence="1 2" key="1">
    <citation type="journal article" date="2021" name="Sci. Rep.">
        <title>The distribution of antibiotic resistance genes in chicken gut microbiota commensals.</title>
        <authorList>
            <person name="Juricova H."/>
            <person name="Matiasovicova J."/>
            <person name="Kubasova T."/>
            <person name="Cejkova D."/>
            <person name="Rychlik I."/>
        </authorList>
    </citation>
    <scope>NUCLEOTIDE SEQUENCE [LARGE SCALE GENOMIC DNA]</scope>
    <source>
        <strain evidence="1 2">An411</strain>
    </source>
</reference>
<gene>
    <name evidence="1" type="ORF">H9X91_12810</name>
</gene>
<accession>A0ABS2FZJ9</accession>
<sequence>MRKELDLPRIDDSKLDEAEALIASIAAREPGTAAAELEALSALTGKLHSEVEFLEYWSWTDLDTLARLTLAPEPPCVPDLTWEETQELVRRIQNCSVTGQEWAMRYDLQLLRRSLSLPNVMDFVASGEDVEVIAEKLLQAAR</sequence>
<evidence type="ECO:0000313" key="1">
    <source>
        <dbReference type="EMBL" id="MBM6852316.1"/>
    </source>
</evidence>
<dbReference type="EMBL" id="JACSNX010000028">
    <property type="protein sequence ID" value="MBM6852316.1"/>
    <property type="molecule type" value="Genomic_DNA"/>
</dbReference>
<evidence type="ECO:0000313" key="2">
    <source>
        <dbReference type="Proteomes" id="UP000719500"/>
    </source>
</evidence>
<dbReference type="RefSeq" id="WP_204805577.1">
    <property type="nucleotide sequence ID" value="NZ_JACSNS010000013.1"/>
</dbReference>
<name>A0ABS2FZJ9_9FIRM</name>
<proteinExistence type="predicted"/>
<protein>
    <submittedName>
        <fullName evidence="1">Uncharacterized protein</fullName>
    </submittedName>
</protein>
<organism evidence="1 2">
    <name type="scientific">Oscillibacter valericigenes</name>
    <dbReference type="NCBI Taxonomy" id="351091"/>
    <lineage>
        <taxon>Bacteria</taxon>
        <taxon>Bacillati</taxon>
        <taxon>Bacillota</taxon>
        <taxon>Clostridia</taxon>
        <taxon>Eubacteriales</taxon>
        <taxon>Oscillospiraceae</taxon>
        <taxon>Oscillibacter</taxon>
    </lineage>
</organism>
<comment type="caution">
    <text evidence="1">The sequence shown here is derived from an EMBL/GenBank/DDBJ whole genome shotgun (WGS) entry which is preliminary data.</text>
</comment>
<keyword evidence="2" id="KW-1185">Reference proteome</keyword>
<dbReference type="Proteomes" id="UP000719500">
    <property type="component" value="Unassembled WGS sequence"/>
</dbReference>